<gene>
    <name evidence="1" type="ORF">CCHLO57077_00013815</name>
</gene>
<dbReference type="Proteomes" id="UP001160390">
    <property type="component" value="Unassembled WGS sequence"/>
</dbReference>
<evidence type="ECO:0000313" key="1">
    <source>
        <dbReference type="EMBL" id="CAI6089025.1"/>
    </source>
</evidence>
<dbReference type="AlphaFoldDB" id="A0AA35Q2E7"/>
<reference evidence="1" key="1">
    <citation type="submission" date="2023-01" db="EMBL/GenBank/DDBJ databases">
        <authorList>
            <person name="Piombo E."/>
        </authorList>
    </citation>
    <scope>NUCLEOTIDE SEQUENCE</scope>
</reference>
<proteinExistence type="predicted"/>
<accession>A0AA35Q2E7</accession>
<dbReference type="EMBL" id="CABFNP030000902">
    <property type="protein sequence ID" value="CAI6089025.1"/>
    <property type="molecule type" value="Genomic_DNA"/>
</dbReference>
<evidence type="ECO:0000313" key="2">
    <source>
        <dbReference type="Proteomes" id="UP001160390"/>
    </source>
</evidence>
<comment type="caution">
    <text evidence="1">The sequence shown here is derived from an EMBL/GenBank/DDBJ whole genome shotgun (WGS) entry which is preliminary data.</text>
</comment>
<protein>
    <submittedName>
        <fullName evidence="1">Uncharacterized protein</fullName>
    </submittedName>
</protein>
<organism evidence="1 2">
    <name type="scientific">Clonostachys chloroleuca</name>
    <dbReference type="NCBI Taxonomy" id="1926264"/>
    <lineage>
        <taxon>Eukaryota</taxon>
        <taxon>Fungi</taxon>
        <taxon>Dikarya</taxon>
        <taxon>Ascomycota</taxon>
        <taxon>Pezizomycotina</taxon>
        <taxon>Sordariomycetes</taxon>
        <taxon>Hypocreomycetidae</taxon>
        <taxon>Hypocreales</taxon>
        <taxon>Bionectriaceae</taxon>
        <taxon>Clonostachys</taxon>
    </lineage>
</organism>
<sequence length="102" mass="11051">MEEAGALLAWICQTAGTRRDVIIAGIALLPEAARLQGQTLHTESFEPQENKFAQEITCGAPSSTGATSHGQDLRIEWSGRGTLSSDDISEFGYVTEKRENLN</sequence>
<name>A0AA35Q2E7_9HYPO</name>
<keyword evidence="2" id="KW-1185">Reference proteome</keyword>